<keyword evidence="3" id="KW-1185">Reference proteome</keyword>
<dbReference type="Proteomes" id="UP000327013">
    <property type="component" value="Unassembled WGS sequence"/>
</dbReference>
<gene>
    <name evidence="2" type="ORF">FH972_023826</name>
</gene>
<reference evidence="2 3" key="1">
    <citation type="submission" date="2019-06" db="EMBL/GenBank/DDBJ databases">
        <title>A chromosomal-level reference genome of Carpinus fangiana (Coryloideae, Betulaceae).</title>
        <authorList>
            <person name="Yang X."/>
            <person name="Wang Z."/>
            <person name="Zhang L."/>
            <person name="Hao G."/>
            <person name="Liu J."/>
            <person name="Yang Y."/>
        </authorList>
    </citation>
    <scope>NUCLEOTIDE SEQUENCE [LARGE SCALE GENOMIC DNA]</scope>
    <source>
        <strain evidence="2">Cfa_2016G</strain>
        <tissue evidence="2">Leaf</tissue>
    </source>
</reference>
<feature type="region of interest" description="Disordered" evidence="1">
    <location>
        <begin position="1"/>
        <end position="27"/>
    </location>
</feature>
<name>A0A5N6KX31_9ROSI</name>
<evidence type="ECO:0000313" key="3">
    <source>
        <dbReference type="Proteomes" id="UP000327013"/>
    </source>
</evidence>
<accession>A0A5N6KX31</accession>
<evidence type="ECO:0000313" key="2">
    <source>
        <dbReference type="EMBL" id="KAB8349813.1"/>
    </source>
</evidence>
<sequence length="63" mass="7380">MTRPQAADSHHHNNKSKGQAVPDQEQIRASLTPFSCVERRVWPRCLQPRLRQTRQRYRAQISG</sequence>
<comment type="caution">
    <text evidence="2">The sequence shown here is derived from an EMBL/GenBank/DDBJ whole genome shotgun (WGS) entry which is preliminary data.</text>
</comment>
<evidence type="ECO:0000256" key="1">
    <source>
        <dbReference type="SAM" id="MobiDB-lite"/>
    </source>
</evidence>
<proteinExistence type="predicted"/>
<protein>
    <submittedName>
        <fullName evidence="2">Uncharacterized protein</fullName>
    </submittedName>
</protein>
<dbReference type="EMBL" id="VIBQ01000014">
    <property type="protein sequence ID" value="KAB8349813.1"/>
    <property type="molecule type" value="Genomic_DNA"/>
</dbReference>
<dbReference type="AlphaFoldDB" id="A0A5N6KX31"/>
<organism evidence="2 3">
    <name type="scientific">Carpinus fangiana</name>
    <dbReference type="NCBI Taxonomy" id="176857"/>
    <lineage>
        <taxon>Eukaryota</taxon>
        <taxon>Viridiplantae</taxon>
        <taxon>Streptophyta</taxon>
        <taxon>Embryophyta</taxon>
        <taxon>Tracheophyta</taxon>
        <taxon>Spermatophyta</taxon>
        <taxon>Magnoliopsida</taxon>
        <taxon>eudicotyledons</taxon>
        <taxon>Gunneridae</taxon>
        <taxon>Pentapetalae</taxon>
        <taxon>rosids</taxon>
        <taxon>fabids</taxon>
        <taxon>Fagales</taxon>
        <taxon>Betulaceae</taxon>
        <taxon>Carpinus</taxon>
    </lineage>
</organism>